<keyword evidence="2" id="KW-1185">Reference proteome</keyword>
<protein>
    <submittedName>
        <fullName evidence="1">Uncharacterized protein</fullName>
    </submittedName>
</protein>
<reference evidence="1" key="1">
    <citation type="journal article" date="2022" name="bioRxiv">
        <title>Sequencing and chromosome-scale assembly of the giantPleurodeles waltlgenome.</title>
        <authorList>
            <person name="Brown T."/>
            <person name="Elewa A."/>
            <person name="Iarovenko S."/>
            <person name="Subramanian E."/>
            <person name="Araus A.J."/>
            <person name="Petzold A."/>
            <person name="Susuki M."/>
            <person name="Suzuki K.-i.T."/>
            <person name="Hayashi T."/>
            <person name="Toyoda A."/>
            <person name="Oliveira C."/>
            <person name="Osipova E."/>
            <person name="Leigh N.D."/>
            <person name="Simon A."/>
            <person name="Yun M.H."/>
        </authorList>
    </citation>
    <scope>NUCLEOTIDE SEQUENCE</scope>
    <source>
        <strain evidence="1">20211129_DDA</strain>
        <tissue evidence="1">Liver</tissue>
    </source>
</reference>
<accession>A0AAV7NIT2</accession>
<dbReference type="AlphaFoldDB" id="A0AAV7NIT2"/>
<dbReference type="EMBL" id="JANPWB010000012">
    <property type="protein sequence ID" value="KAJ1115421.1"/>
    <property type="molecule type" value="Genomic_DNA"/>
</dbReference>
<organism evidence="1 2">
    <name type="scientific">Pleurodeles waltl</name>
    <name type="common">Iberian ribbed newt</name>
    <dbReference type="NCBI Taxonomy" id="8319"/>
    <lineage>
        <taxon>Eukaryota</taxon>
        <taxon>Metazoa</taxon>
        <taxon>Chordata</taxon>
        <taxon>Craniata</taxon>
        <taxon>Vertebrata</taxon>
        <taxon>Euteleostomi</taxon>
        <taxon>Amphibia</taxon>
        <taxon>Batrachia</taxon>
        <taxon>Caudata</taxon>
        <taxon>Salamandroidea</taxon>
        <taxon>Salamandridae</taxon>
        <taxon>Pleurodelinae</taxon>
        <taxon>Pleurodeles</taxon>
    </lineage>
</organism>
<evidence type="ECO:0000313" key="1">
    <source>
        <dbReference type="EMBL" id="KAJ1115421.1"/>
    </source>
</evidence>
<evidence type="ECO:0000313" key="2">
    <source>
        <dbReference type="Proteomes" id="UP001066276"/>
    </source>
</evidence>
<gene>
    <name evidence="1" type="ORF">NDU88_003645</name>
</gene>
<name>A0AAV7NIT2_PLEWA</name>
<sequence length="124" mass="13163">MDRVVGCSPVVEYQGSGMCRAGRCAPETPLDHAFFISIPRARGRGGVGASQYSQFYALCFRCSLVGGDPVVKAMVSRQSGKSLIRVAVGLDPGSQKGEAGERVAVWGRVPQETARSPRGVRPPL</sequence>
<proteinExistence type="predicted"/>
<dbReference type="Proteomes" id="UP001066276">
    <property type="component" value="Chromosome 8"/>
</dbReference>
<comment type="caution">
    <text evidence="1">The sequence shown here is derived from an EMBL/GenBank/DDBJ whole genome shotgun (WGS) entry which is preliminary data.</text>
</comment>